<name>A0ABW9D5D8_9BURK</name>
<dbReference type="RefSeq" id="WP_408212548.1">
    <property type="nucleotide sequence ID" value="NZ_JAQQBZ010000007.1"/>
</dbReference>
<organism evidence="1 2">
    <name type="scientific">Paraburkholderia dilworthii</name>
    <dbReference type="NCBI Taxonomy" id="948106"/>
    <lineage>
        <taxon>Bacteria</taxon>
        <taxon>Pseudomonadati</taxon>
        <taxon>Pseudomonadota</taxon>
        <taxon>Betaproteobacteria</taxon>
        <taxon>Burkholderiales</taxon>
        <taxon>Burkholderiaceae</taxon>
        <taxon>Paraburkholderia</taxon>
    </lineage>
</organism>
<gene>
    <name evidence="1" type="ORF">PQQ68_13435</name>
</gene>
<protein>
    <submittedName>
        <fullName evidence="1">Uncharacterized protein</fullName>
    </submittedName>
</protein>
<accession>A0ABW9D5D8</accession>
<evidence type="ECO:0000313" key="2">
    <source>
        <dbReference type="Proteomes" id="UP001629367"/>
    </source>
</evidence>
<evidence type="ECO:0000313" key="1">
    <source>
        <dbReference type="EMBL" id="MFM0594024.1"/>
    </source>
</evidence>
<keyword evidence="2" id="KW-1185">Reference proteome</keyword>
<comment type="caution">
    <text evidence="1">The sequence shown here is derived from an EMBL/GenBank/DDBJ whole genome shotgun (WGS) entry which is preliminary data.</text>
</comment>
<proteinExistence type="predicted"/>
<reference evidence="1 2" key="1">
    <citation type="journal article" date="2024" name="Chem. Sci.">
        <title>Discovery of megapolipeptins by genome mining of a Burkholderiales bacteria collection.</title>
        <authorList>
            <person name="Paulo B.S."/>
            <person name="Recchia M.J.J."/>
            <person name="Lee S."/>
            <person name="Fergusson C.H."/>
            <person name="Romanowski S.B."/>
            <person name="Hernandez A."/>
            <person name="Krull N."/>
            <person name="Liu D.Y."/>
            <person name="Cavanagh H."/>
            <person name="Bos A."/>
            <person name="Gray C.A."/>
            <person name="Murphy B.T."/>
            <person name="Linington R.G."/>
            <person name="Eustaquio A.S."/>
        </authorList>
    </citation>
    <scope>NUCLEOTIDE SEQUENCE [LARGE SCALE GENOMIC DNA]</scope>
    <source>
        <strain evidence="1 2">RL17-335-BIF-A</strain>
    </source>
</reference>
<sequence length="104" mass="11590">MAHSTYLTRPASRVFRIVIAIPRALRLPGGPSRIARSLYTIDRDTAQAMEQAIAFDCCEMFLAAERSGWPAPPSIPDRVRALVDEAINNRLYYERVGIATAADR</sequence>
<dbReference type="EMBL" id="JAQQBZ010000007">
    <property type="protein sequence ID" value="MFM0594024.1"/>
    <property type="molecule type" value="Genomic_DNA"/>
</dbReference>
<dbReference type="Proteomes" id="UP001629367">
    <property type="component" value="Unassembled WGS sequence"/>
</dbReference>